<dbReference type="EMBL" id="CP042817">
    <property type="protein sequence ID" value="QEJ99029.1"/>
    <property type="molecule type" value="Genomic_DNA"/>
</dbReference>
<evidence type="ECO:0000313" key="2">
    <source>
        <dbReference type="Proteomes" id="UP000323594"/>
    </source>
</evidence>
<accession>A0AAE6M911</accession>
<name>A0AAE6M911_TREPH</name>
<reference evidence="1 2" key="1">
    <citation type="submission" date="2019-08" db="EMBL/GenBank/DDBJ databases">
        <authorList>
            <person name="Kuhnert P."/>
        </authorList>
    </citation>
    <scope>NUCLEOTIDE SEQUENCE [LARGE SCALE GENOMIC DNA]</scope>
    <source>
        <strain evidence="1 2">B36.5</strain>
    </source>
</reference>
<dbReference type="AlphaFoldDB" id="A0AAE6M911"/>
<organism evidence="1 2">
    <name type="scientific">Treponema phagedenis</name>
    <dbReference type="NCBI Taxonomy" id="162"/>
    <lineage>
        <taxon>Bacteria</taxon>
        <taxon>Pseudomonadati</taxon>
        <taxon>Spirochaetota</taxon>
        <taxon>Spirochaetia</taxon>
        <taxon>Spirochaetales</taxon>
        <taxon>Treponemataceae</taxon>
        <taxon>Treponema</taxon>
    </lineage>
</organism>
<gene>
    <name evidence="1" type="ORF">FUT82_14205</name>
</gene>
<sequence length="95" mass="10612">MLSCSKLKNILQENPALKDRTLPEGALLSYKGRKYGWLTLKNSSIYLSGNLMQNLKIKTGDKLLAIRSSNIAFTMGVRGTLIDKSNSYIGEIKIY</sequence>
<evidence type="ECO:0000313" key="1">
    <source>
        <dbReference type="EMBL" id="QEJ99029.1"/>
    </source>
</evidence>
<dbReference type="Proteomes" id="UP000323594">
    <property type="component" value="Chromosome"/>
</dbReference>
<proteinExistence type="predicted"/>
<protein>
    <submittedName>
        <fullName evidence="1">Uncharacterized protein</fullName>
    </submittedName>
</protein>